<evidence type="ECO:0000313" key="2">
    <source>
        <dbReference type="EMBL" id="SFQ08860.1"/>
    </source>
</evidence>
<protein>
    <submittedName>
        <fullName evidence="2">Allantoin racemase</fullName>
    </submittedName>
</protein>
<dbReference type="InterPro" id="IPR053714">
    <property type="entry name" value="Iso_Racemase_Enz_sf"/>
</dbReference>
<dbReference type="InterPro" id="IPR052186">
    <property type="entry name" value="Hydantoin_racemase-like"/>
</dbReference>
<name>A0A1I5VN24_9RHOB</name>
<dbReference type="PANTHER" id="PTHR28047:SF5">
    <property type="entry name" value="PROTEIN DCG1"/>
    <property type="match status" value="1"/>
</dbReference>
<sequence length="233" mass="23022">MRLHVANPNSDAGMTRTIAAAAEAIAAPGTSIIATRSRTGPASIEGYHDGALAVSDLLARVADTSADAHIVACFDDTGLDAARCATSVPVVGIGEAACLIATQLAERYVVVTSAAVSIPVIEANLRRSGLATRCAGVHAAGVPVLDIAQGAGGPDDPVAAAVRRAAAEIPGAAIVLGCAGMADLAGALTKELDRPVVDGVAAAVTIAEGVVRLGLRTVKGGGYGARSSRQTLG</sequence>
<dbReference type="InterPro" id="IPR015942">
    <property type="entry name" value="Asp/Glu/hydantoin_racemase"/>
</dbReference>
<dbReference type="Gene3D" id="3.40.50.12500">
    <property type="match status" value="1"/>
</dbReference>
<dbReference type="AlphaFoldDB" id="A0A1I5VN24"/>
<reference evidence="2 3" key="1">
    <citation type="submission" date="2016-10" db="EMBL/GenBank/DDBJ databases">
        <authorList>
            <person name="de Groot N.N."/>
        </authorList>
    </citation>
    <scope>NUCLEOTIDE SEQUENCE [LARGE SCALE GENOMIC DNA]</scope>
    <source>
        <strain evidence="2 3">DSM 19547</strain>
    </source>
</reference>
<dbReference type="OrthoDB" id="9791723at2"/>
<keyword evidence="3" id="KW-1185">Reference proteome</keyword>
<dbReference type="Pfam" id="PF01177">
    <property type="entry name" value="Asp_Glu_race"/>
    <property type="match status" value="1"/>
</dbReference>
<dbReference type="STRING" id="441119.SAMN04488047_13325"/>
<accession>A0A1I5VN24</accession>
<proteinExistence type="inferred from homology"/>
<dbReference type="PANTHER" id="PTHR28047">
    <property type="entry name" value="PROTEIN DCG1"/>
    <property type="match status" value="1"/>
</dbReference>
<dbReference type="EMBL" id="FOXA01000033">
    <property type="protein sequence ID" value="SFQ08860.1"/>
    <property type="molecule type" value="Genomic_DNA"/>
</dbReference>
<dbReference type="RefSeq" id="WP_093425331.1">
    <property type="nucleotide sequence ID" value="NZ_FOXA01000033.1"/>
</dbReference>
<dbReference type="Proteomes" id="UP000199356">
    <property type="component" value="Unassembled WGS sequence"/>
</dbReference>
<dbReference type="GO" id="GO:0047661">
    <property type="term" value="F:amino-acid racemase activity"/>
    <property type="evidence" value="ECO:0007669"/>
    <property type="project" value="InterPro"/>
</dbReference>
<evidence type="ECO:0000256" key="1">
    <source>
        <dbReference type="ARBA" id="ARBA00038414"/>
    </source>
</evidence>
<gene>
    <name evidence="2" type="ORF">SAMN04488047_13325</name>
</gene>
<organism evidence="2 3">
    <name type="scientific">Tranquillimonas alkanivorans</name>
    <dbReference type="NCBI Taxonomy" id="441119"/>
    <lineage>
        <taxon>Bacteria</taxon>
        <taxon>Pseudomonadati</taxon>
        <taxon>Pseudomonadota</taxon>
        <taxon>Alphaproteobacteria</taxon>
        <taxon>Rhodobacterales</taxon>
        <taxon>Roseobacteraceae</taxon>
        <taxon>Tranquillimonas</taxon>
    </lineage>
</organism>
<comment type="similarity">
    <text evidence="1">Belongs to the HyuE racemase family.</text>
</comment>
<evidence type="ECO:0000313" key="3">
    <source>
        <dbReference type="Proteomes" id="UP000199356"/>
    </source>
</evidence>